<dbReference type="NCBIfam" id="TIGR04212">
    <property type="entry name" value="GlyGly_RbtA"/>
    <property type="match status" value="1"/>
</dbReference>
<dbReference type="RefSeq" id="WP_005062657.1">
    <property type="nucleotide sequence ID" value="NZ_KB849766.1"/>
</dbReference>
<dbReference type="PATRIC" id="fig|1217648.3.peg.3005"/>
<keyword evidence="1" id="KW-1133">Transmembrane helix</keyword>
<evidence type="ECO:0000256" key="2">
    <source>
        <dbReference type="SAM" id="SignalP"/>
    </source>
</evidence>
<accession>N9FFK8</accession>
<dbReference type="GeneID" id="29858014"/>
<dbReference type="Proteomes" id="UP000017670">
    <property type="component" value="Unassembled WGS sequence"/>
</dbReference>
<comment type="caution">
    <text evidence="3">The sequence shown here is derived from an EMBL/GenBank/DDBJ whole genome shotgun (WGS) entry which is preliminary data.</text>
</comment>
<name>N9FFK8_9GAMM</name>
<organism evidence="3 4">
    <name type="scientific">Acinetobacter beijerinckii CIP 110307</name>
    <dbReference type="NCBI Taxonomy" id="1217648"/>
    <lineage>
        <taxon>Bacteria</taxon>
        <taxon>Pseudomonadati</taxon>
        <taxon>Pseudomonadota</taxon>
        <taxon>Gammaproteobacteria</taxon>
        <taxon>Moraxellales</taxon>
        <taxon>Moraxellaceae</taxon>
        <taxon>Acinetobacter</taxon>
    </lineage>
</organism>
<dbReference type="STRING" id="262668.GCA_000931715_02540"/>
<dbReference type="eggNOG" id="ENOG5033SCE">
    <property type="taxonomic scope" value="Bacteria"/>
</dbReference>
<reference evidence="3 4" key="1">
    <citation type="submission" date="2013-02" db="EMBL/GenBank/DDBJ databases">
        <title>The Genome Sequence of Acinetobacter beijerinckii CIP 110307.</title>
        <authorList>
            <consortium name="The Broad Institute Genome Sequencing Platform"/>
            <consortium name="The Broad Institute Genome Sequencing Center for Infectious Disease"/>
            <person name="Cerqueira G."/>
            <person name="Feldgarden M."/>
            <person name="Courvalin P."/>
            <person name="Perichon B."/>
            <person name="Grillot-Courvalin C."/>
            <person name="Clermont D."/>
            <person name="Rocha E."/>
            <person name="Yoon E.-J."/>
            <person name="Nemec A."/>
            <person name="Walker B."/>
            <person name="Young S.K."/>
            <person name="Zeng Q."/>
            <person name="Gargeya S."/>
            <person name="Fitzgerald M."/>
            <person name="Haas B."/>
            <person name="Abouelleil A."/>
            <person name="Alvarado L."/>
            <person name="Arachchi H.M."/>
            <person name="Berlin A.M."/>
            <person name="Chapman S.B."/>
            <person name="Dewar J."/>
            <person name="Goldberg J."/>
            <person name="Griggs A."/>
            <person name="Gujja S."/>
            <person name="Hansen M."/>
            <person name="Howarth C."/>
            <person name="Imamovic A."/>
            <person name="Larimer J."/>
            <person name="McCowan C."/>
            <person name="Murphy C."/>
            <person name="Neiman D."/>
            <person name="Pearson M."/>
            <person name="Priest M."/>
            <person name="Roberts A."/>
            <person name="Saif S."/>
            <person name="Shea T."/>
            <person name="Sisk P."/>
            <person name="Sykes S."/>
            <person name="Wortman J."/>
            <person name="Nusbaum C."/>
            <person name="Birren B."/>
        </authorList>
    </citation>
    <scope>NUCLEOTIDE SEQUENCE [LARGE SCALE GENOMIC DNA]</scope>
    <source>
        <strain evidence="3 4">CIP 110307</strain>
    </source>
</reference>
<gene>
    <name evidence="3" type="ORF">F933_03086</name>
</gene>
<feature type="signal peptide" evidence="2">
    <location>
        <begin position="1"/>
        <end position="19"/>
    </location>
</feature>
<dbReference type="InterPro" id="IPR011050">
    <property type="entry name" value="Pectin_lyase_fold/virulence"/>
</dbReference>
<dbReference type="SUPFAM" id="SSF51126">
    <property type="entry name" value="Pectin lyase-like"/>
    <property type="match status" value="1"/>
</dbReference>
<proteinExistence type="predicted"/>
<evidence type="ECO:0000256" key="1">
    <source>
        <dbReference type="SAM" id="Phobius"/>
    </source>
</evidence>
<dbReference type="Pfam" id="PF17963">
    <property type="entry name" value="Big_9"/>
    <property type="match status" value="1"/>
</dbReference>
<keyword evidence="1" id="KW-0472">Membrane</keyword>
<evidence type="ECO:0000313" key="4">
    <source>
        <dbReference type="Proteomes" id="UP000017670"/>
    </source>
</evidence>
<protein>
    <submittedName>
        <fullName evidence="3">Rhombotarget A</fullName>
    </submittedName>
</protein>
<evidence type="ECO:0000313" key="3">
    <source>
        <dbReference type="EMBL" id="ENW03686.1"/>
    </source>
</evidence>
<dbReference type="InterPro" id="IPR026454">
    <property type="entry name" value="Rhombotarget_A"/>
</dbReference>
<keyword evidence="1" id="KW-0812">Transmembrane</keyword>
<feature type="chain" id="PRO_5004142229" evidence="2">
    <location>
        <begin position="20"/>
        <end position="628"/>
    </location>
</feature>
<dbReference type="HOGENOM" id="CLU_031523_0_0_6"/>
<dbReference type="AlphaFoldDB" id="N9FFK8"/>
<keyword evidence="4" id="KW-1185">Reference proteome</keyword>
<keyword evidence="2" id="KW-0732">Signal</keyword>
<sequence length="628" mass="68104">MLKRTLACALFAITGHAYSADIQVTTLVDDENYTGCSLRNAIEFLNNRGQKEFENGYKGCGNKDSSSVIILQRDKEYLLNKQLVIKVDATIKTAESTDFNDNKRGLNNATLKMVGTDRIFLIDDGTVEKELKVVTLSELNLKGSSTKLNDGGLIQNREALSIQYSRLADGYANKGGAIYNVGIWSAENKKTAGILLISNSILQNNKADQGAVIYSEMPLYSIKQSIIRDNQGSANPEGALMYVQTSFTDETTGGALPLGVSGIYNSTLFHNKGGYVANIREGMLLNNITMIKNAAGLYLQAPKWKVKTSTTTDGTTTTTEKLNPSAYILNSILVENGTVNCATTADNSTVVQSNLTNPQCDINATAELPNFMIGNNKLIAGGTNDEGVCDAPPNAGLLCPYITPKDQMLGFFKPRLLMSYTKLSDSLIVNKGRVYSDGSNLGLGSCEPTDQRGKNRSGYDELCDLGAVELVVNRADVPIAGQDILYGQQAKFSISDSLLDGELLDPESCKTVLNADLDKNGKPWQPGCLEIQQTQTVSKGKLTIDQDGNVVYIPNSNWHGADKFNMRVMTTTTRFNDMSNYYITIPTTIVQDPPNNFQSKTVNTGGGSFGIGIILGLLSLIGLRRFKS</sequence>
<feature type="transmembrane region" description="Helical" evidence="1">
    <location>
        <begin position="605"/>
        <end position="623"/>
    </location>
</feature>
<dbReference type="EMBL" id="APQL01000011">
    <property type="protein sequence ID" value="ENW03686.1"/>
    <property type="molecule type" value="Genomic_DNA"/>
</dbReference>